<comment type="caution">
    <text evidence="3">The sequence shown here is derived from an EMBL/GenBank/DDBJ whole genome shotgun (WGS) entry which is preliminary data.</text>
</comment>
<name>A0A7C6ECV2_UNCW3</name>
<dbReference type="SUPFAM" id="SSF53756">
    <property type="entry name" value="UDP-Glycosyltransferase/glycogen phosphorylase"/>
    <property type="match status" value="1"/>
</dbReference>
<dbReference type="InterPro" id="IPR001296">
    <property type="entry name" value="Glyco_trans_1"/>
</dbReference>
<dbReference type="EMBL" id="DTLI01000131">
    <property type="protein sequence ID" value="HHS52201.1"/>
    <property type="molecule type" value="Genomic_DNA"/>
</dbReference>
<reference evidence="3" key="1">
    <citation type="journal article" date="2020" name="mSystems">
        <title>Genome- and Community-Level Interaction Insights into Carbon Utilization and Element Cycling Functions of Hydrothermarchaeota in Hydrothermal Sediment.</title>
        <authorList>
            <person name="Zhou Z."/>
            <person name="Liu Y."/>
            <person name="Xu W."/>
            <person name="Pan J."/>
            <person name="Luo Z.H."/>
            <person name="Li M."/>
        </authorList>
    </citation>
    <scope>NUCLEOTIDE SEQUENCE [LARGE SCALE GENOMIC DNA]</scope>
    <source>
        <strain evidence="3">SpSt-876</strain>
    </source>
</reference>
<evidence type="ECO:0000313" key="3">
    <source>
        <dbReference type="EMBL" id="HHS52201.1"/>
    </source>
</evidence>
<dbReference type="Pfam" id="PF00534">
    <property type="entry name" value="Glycos_transf_1"/>
    <property type="match status" value="1"/>
</dbReference>
<dbReference type="GO" id="GO:0009103">
    <property type="term" value="P:lipopolysaccharide biosynthetic process"/>
    <property type="evidence" value="ECO:0007669"/>
    <property type="project" value="TreeGrafter"/>
</dbReference>
<organism evidence="3">
    <name type="scientific">candidate division WOR-3 bacterium</name>
    <dbReference type="NCBI Taxonomy" id="2052148"/>
    <lineage>
        <taxon>Bacteria</taxon>
        <taxon>Bacteria division WOR-3</taxon>
    </lineage>
</organism>
<accession>A0A7C6ECV2</accession>
<dbReference type="PANTHER" id="PTHR46401">
    <property type="entry name" value="GLYCOSYLTRANSFERASE WBBK-RELATED"/>
    <property type="match status" value="1"/>
</dbReference>
<feature type="domain" description="Glycosyl transferase family 1" evidence="2">
    <location>
        <begin position="172"/>
        <end position="316"/>
    </location>
</feature>
<proteinExistence type="predicted"/>
<sequence>MKILFGSYSAISVLGGGIKVQMTNLAYHLQKFGYEIEIFKPTQDYNLKEFDLFHLFGAHLGTYHFGRAMHSLGMKMVVTPIFFSKRNPIQLYWLTKLAKGLRHFGGIWTEHLFTQELCAMAKIVTPNTEKEALLLTKGLKVNKEKIKILPNGVDEKFYNANPELFIQDYKLRDFILYVGHIGWRRKNLLALIKALARIDRKAVFIGPVLETDYAKILLAEIKKNKNIILIPNLPPNSPLLASAYAACDVFVLPSYYETPGLAALEAGLAGAKIVITKYGGTCEYFADYAEYIEPRSIQSIKNGIIKALNKKKDKTLAEHIKNNFLWEKASQRLVEIYRLLTG</sequence>
<dbReference type="Gene3D" id="3.40.50.2000">
    <property type="entry name" value="Glycogen Phosphorylase B"/>
    <property type="match status" value="2"/>
</dbReference>
<evidence type="ECO:0000259" key="2">
    <source>
        <dbReference type="Pfam" id="PF00534"/>
    </source>
</evidence>
<protein>
    <submittedName>
        <fullName evidence="3">Glycosyltransferase</fullName>
    </submittedName>
</protein>
<dbReference type="PANTHER" id="PTHR46401:SF2">
    <property type="entry name" value="GLYCOSYLTRANSFERASE WBBK-RELATED"/>
    <property type="match status" value="1"/>
</dbReference>
<dbReference type="CDD" id="cd03801">
    <property type="entry name" value="GT4_PimA-like"/>
    <property type="match status" value="1"/>
</dbReference>
<keyword evidence="1 3" id="KW-0808">Transferase</keyword>
<dbReference type="AlphaFoldDB" id="A0A7C6ECV2"/>
<dbReference type="GO" id="GO:0016757">
    <property type="term" value="F:glycosyltransferase activity"/>
    <property type="evidence" value="ECO:0007669"/>
    <property type="project" value="InterPro"/>
</dbReference>
<evidence type="ECO:0000256" key="1">
    <source>
        <dbReference type="ARBA" id="ARBA00022679"/>
    </source>
</evidence>
<gene>
    <name evidence="3" type="ORF">ENW73_04965</name>
</gene>